<dbReference type="InterPro" id="IPR016162">
    <property type="entry name" value="Ald_DH_N"/>
</dbReference>
<keyword evidence="2" id="KW-0560">Oxidoreductase</keyword>
<accession>A0A6G4WYW2</accession>
<dbReference type="InterPro" id="IPR016163">
    <property type="entry name" value="Ald_DH_C"/>
</dbReference>
<dbReference type="EMBL" id="JAAKZZ010000130">
    <property type="protein sequence ID" value="NGO69621.1"/>
    <property type="molecule type" value="Genomic_DNA"/>
</dbReference>
<sequence>MSYFANLALQYIDGAWRPGTGSWDLIDFDPYSGEKLAAVTVATADEVDEAYRAAGRAQRGWAGASGFARRTICERAVRLIEERAEELADALVTEAGTPRVRADFELGLAKECLREAGGLAMRPHTRLLPSPVAGKENQVHHEPVGVVGVISPFHYPFLMALTSVAPALALGNAVVLKPHQNTPVCGGTLVAKLLQDAGLPAGLLNVLLTDIAEIGDALIEHPAAQVISFTGSDKTARHIAAVAAGHFKRTVLELNGDSAFVVCEDADLPRAAEAAAVSRFVHQGQGGSTCVSRILVHHAVEREFTEAFVERVRELPAGDPRDPKTRIGPLLSPAQADAVALLTDQAAGEGARVLLRGAAEGSVVRPTVLAGLDAGSPLLRQEIFGPVAAVLPFEADEEAVRLAGGGVHTGLGGAVHTADLQRGMALSRRLRSGVVHVNGPGTLDEPSVPFGGQLRGEGAWAAFTTQRWVSVQRGRTEFPF</sequence>
<dbReference type="RefSeq" id="WP_165299306.1">
    <property type="nucleotide sequence ID" value="NZ_JAAKZZ010000130.1"/>
</dbReference>
<evidence type="ECO:0000313" key="6">
    <source>
        <dbReference type="Proteomes" id="UP000477722"/>
    </source>
</evidence>
<name>A0A6G4WYW2_9ACTN</name>
<comment type="similarity">
    <text evidence="1">Belongs to the aldehyde dehydrogenase family.</text>
</comment>
<reference evidence="5 6" key="1">
    <citation type="submission" date="2020-02" db="EMBL/GenBank/DDBJ databases">
        <title>Whole-genome analyses of novel actinobacteria.</title>
        <authorList>
            <person name="Sahin N."/>
            <person name="Tatar D."/>
        </authorList>
    </citation>
    <scope>NUCLEOTIDE SEQUENCE [LARGE SCALE GENOMIC DNA]</scope>
    <source>
        <strain evidence="5 6">SB3404</strain>
    </source>
</reference>
<organism evidence="5 6">
    <name type="scientific">Streptomyces boncukensis</name>
    <dbReference type="NCBI Taxonomy" id="2711219"/>
    <lineage>
        <taxon>Bacteria</taxon>
        <taxon>Bacillati</taxon>
        <taxon>Actinomycetota</taxon>
        <taxon>Actinomycetes</taxon>
        <taxon>Kitasatosporales</taxon>
        <taxon>Streptomycetaceae</taxon>
        <taxon>Streptomyces</taxon>
    </lineage>
</organism>
<proteinExistence type="inferred from homology"/>
<comment type="caution">
    <text evidence="5">The sequence shown here is derived from an EMBL/GenBank/DDBJ whole genome shotgun (WGS) entry which is preliminary data.</text>
</comment>
<dbReference type="PANTHER" id="PTHR42986:SF1">
    <property type="entry name" value="BENZALDEHYDE DEHYDROGENASE YFMT"/>
    <property type="match status" value="1"/>
</dbReference>
<dbReference type="SUPFAM" id="SSF53720">
    <property type="entry name" value="ALDH-like"/>
    <property type="match status" value="1"/>
</dbReference>
<gene>
    <name evidence="5" type="ORF">G5C65_14925</name>
</gene>
<evidence type="ECO:0000256" key="1">
    <source>
        <dbReference type="ARBA" id="ARBA00009986"/>
    </source>
</evidence>
<keyword evidence="6" id="KW-1185">Reference proteome</keyword>
<dbReference type="AlphaFoldDB" id="A0A6G4WYW2"/>
<dbReference type="InterPro" id="IPR016161">
    <property type="entry name" value="Ald_DH/histidinol_DH"/>
</dbReference>
<evidence type="ECO:0000259" key="4">
    <source>
        <dbReference type="Pfam" id="PF00171"/>
    </source>
</evidence>
<protein>
    <submittedName>
        <fullName evidence="5">Aldehyde dehydrogenase family protein</fullName>
    </submittedName>
</protein>
<evidence type="ECO:0000313" key="5">
    <source>
        <dbReference type="EMBL" id="NGO69621.1"/>
    </source>
</evidence>
<evidence type="ECO:0000256" key="2">
    <source>
        <dbReference type="ARBA" id="ARBA00023002"/>
    </source>
</evidence>
<dbReference type="Gene3D" id="3.40.309.10">
    <property type="entry name" value="Aldehyde Dehydrogenase, Chain A, domain 2"/>
    <property type="match status" value="1"/>
</dbReference>
<dbReference type="GO" id="GO:0016620">
    <property type="term" value="F:oxidoreductase activity, acting on the aldehyde or oxo group of donors, NAD or NADP as acceptor"/>
    <property type="evidence" value="ECO:0007669"/>
    <property type="project" value="InterPro"/>
</dbReference>
<keyword evidence="3" id="KW-0520">NAD</keyword>
<dbReference type="Pfam" id="PF00171">
    <property type="entry name" value="Aldedh"/>
    <property type="match status" value="1"/>
</dbReference>
<evidence type="ECO:0000256" key="3">
    <source>
        <dbReference type="ARBA" id="ARBA00023027"/>
    </source>
</evidence>
<dbReference type="PANTHER" id="PTHR42986">
    <property type="entry name" value="BENZALDEHYDE DEHYDROGENASE YFMT"/>
    <property type="match status" value="1"/>
</dbReference>
<dbReference type="Gene3D" id="3.40.605.10">
    <property type="entry name" value="Aldehyde Dehydrogenase, Chain A, domain 1"/>
    <property type="match status" value="1"/>
</dbReference>
<dbReference type="Proteomes" id="UP000477722">
    <property type="component" value="Unassembled WGS sequence"/>
</dbReference>
<feature type="domain" description="Aldehyde dehydrogenase" evidence="4">
    <location>
        <begin position="27"/>
        <end position="452"/>
    </location>
</feature>
<dbReference type="InterPro" id="IPR015590">
    <property type="entry name" value="Aldehyde_DH_dom"/>
</dbReference>